<dbReference type="Proteomes" id="UP001153678">
    <property type="component" value="Unassembled WGS sequence"/>
</dbReference>
<dbReference type="PANTHER" id="PTHR35871:SF1">
    <property type="entry name" value="CXC1-LIKE CYSTEINE CLUSTER ASSOCIATED WITH KDZ TRANSPOSASES DOMAIN-CONTAINING PROTEIN"/>
    <property type="match status" value="1"/>
</dbReference>
<protein>
    <submittedName>
        <fullName evidence="1">14099_t:CDS:1</fullName>
    </submittedName>
</protein>
<accession>A0A9W4T2K8</accession>
<comment type="caution">
    <text evidence="1">The sequence shown here is derived from an EMBL/GenBank/DDBJ whole genome shotgun (WGS) entry which is preliminary data.</text>
</comment>
<gene>
    <name evidence="1" type="ORF">FWILDA_LOCUS14426</name>
</gene>
<evidence type="ECO:0000313" key="1">
    <source>
        <dbReference type="EMBL" id="CAI2190139.1"/>
    </source>
</evidence>
<sequence>NEESSWEDNIHNVESDDEIISTYIGNSERTKRRRYRRYAQAKKNAEKNESEFENDQDLIHNSQQVINSLEVQLKEKNLHKLILTAILHETTARNWPKGDYVNCHEHEDVVEYRKTFLKNMKVYQTLMLIFEGDKMETQINPDLQYDEQLHILVIHDKTTFHSNDGKSSGWAPDHEQPLQKKSKDMLLMLVILICETIGQLQLNKKQRLSEIEDKIPHETRVMMNSEKNYDSW</sequence>
<proteinExistence type="predicted"/>
<name>A0A9W4T2K8_9GLOM</name>
<dbReference type="EMBL" id="CAMKVN010006301">
    <property type="protein sequence ID" value="CAI2190139.1"/>
    <property type="molecule type" value="Genomic_DNA"/>
</dbReference>
<dbReference type="AlphaFoldDB" id="A0A9W4T2K8"/>
<organism evidence="1 2">
    <name type="scientific">Funneliformis geosporum</name>
    <dbReference type="NCBI Taxonomy" id="1117311"/>
    <lineage>
        <taxon>Eukaryota</taxon>
        <taxon>Fungi</taxon>
        <taxon>Fungi incertae sedis</taxon>
        <taxon>Mucoromycota</taxon>
        <taxon>Glomeromycotina</taxon>
        <taxon>Glomeromycetes</taxon>
        <taxon>Glomerales</taxon>
        <taxon>Glomeraceae</taxon>
        <taxon>Funneliformis</taxon>
    </lineage>
</organism>
<dbReference type="OrthoDB" id="10044727at2759"/>
<evidence type="ECO:0000313" key="2">
    <source>
        <dbReference type="Proteomes" id="UP001153678"/>
    </source>
</evidence>
<feature type="non-terminal residue" evidence="1">
    <location>
        <position position="232"/>
    </location>
</feature>
<keyword evidence="2" id="KW-1185">Reference proteome</keyword>
<dbReference type="PANTHER" id="PTHR35871">
    <property type="entry name" value="EXPRESSED PROTEIN"/>
    <property type="match status" value="1"/>
</dbReference>
<reference evidence="1" key="1">
    <citation type="submission" date="2022-08" db="EMBL/GenBank/DDBJ databases">
        <authorList>
            <person name="Kallberg Y."/>
            <person name="Tangrot J."/>
            <person name="Rosling A."/>
        </authorList>
    </citation>
    <scope>NUCLEOTIDE SEQUENCE</scope>
    <source>
        <strain evidence="1">Wild A</strain>
    </source>
</reference>